<dbReference type="PANTHER" id="PTHR42928:SF5">
    <property type="entry name" value="BLR1237 PROTEIN"/>
    <property type="match status" value="1"/>
</dbReference>
<comment type="similarity">
    <text evidence="1">Belongs to the UPF0065 (bug) family.</text>
</comment>
<dbReference type="Proteomes" id="UP001501706">
    <property type="component" value="Unassembled WGS sequence"/>
</dbReference>
<evidence type="ECO:0000256" key="1">
    <source>
        <dbReference type="ARBA" id="ARBA00006987"/>
    </source>
</evidence>
<dbReference type="InterPro" id="IPR042100">
    <property type="entry name" value="Bug_dom1"/>
</dbReference>
<dbReference type="PANTHER" id="PTHR42928">
    <property type="entry name" value="TRICARBOXYLATE-BINDING PROTEIN"/>
    <property type="match status" value="1"/>
</dbReference>
<comment type="caution">
    <text evidence="2">The sequence shown here is derived from an EMBL/GenBank/DDBJ whole genome shotgun (WGS) entry which is preliminary data.</text>
</comment>
<evidence type="ECO:0000313" key="3">
    <source>
        <dbReference type="Proteomes" id="UP001501706"/>
    </source>
</evidence>
<dbReference type="PIRSF" id="PIRSF017082">
    <property type="entry name" value="YflP"/>
    <property type="match status" value="1"/>
</dbReference>
<proteinExistence type="inferred from homology"/>
<accession>A0ABN1BRJ5</accession>
<name>A0ABN1BRJ5_9BURK</name>
<evidence type="ECO:0000313" key="2">
    <source>
        <dbReference type="EMBL" id="GAA0504031.1"/>
    </source>
</evidence>
<dbReference type="Gene3D" id="3.40.190.150">
    <property type="entry name" value="Bordetella uptake gene, domain 1"/>
    <property type="match status" value="1"/>
</dbReference>
<protein>
    <submittedName>
        <fullName evidence="2">Tripartite tricarboxylate transporter substrate binding protein</fullName>
    </submittedName>
</protein>
<sequence>MKDTNIESPCDAAGDLPVRPGRRAALGRVLAVAGAAWLGRAGAGQPGQLDDRLVRILVPQTPGTTPDSVARILAPRMNRELGVAFVVENRVGASGMIGMEAVAKAPPDGHTLMSNVSTTLTLPYFYDKLPFDVLADFTPVGLVGSGNFALVVNQALPVADVAQLVAYAKARPGALRYASPGLGTHHHLCMELLMAKTGIQLQHIPYKGSAGATTDVLSGQVEVMFLPVQVAMNHAASGRIKVLGGTRRQRQQPYMDLPTLDEQGVAGYDVDPWYALWGPKGMAAPIVQRYNALLQSLLARDDVKGELAAVGLTARPGPPADLARTAQAEQRLWAGLLKTAQGSTRAG</sequence>
<dbReference type="InterPro" id="IPR005064">
    <property type="entry name" value="BUG"/>
</dbReference>
<dbReference type="EMBL" id="BAAAEN010000006">
    <property type="protein sequence ID" value="GAA0504031.1"/>
    <property type="molecule type" value="Genomic_DNA"/>
</dbReference>
<dbReference type="SUPFAM" id="SSF53850">
    <property type="entry name" value="Periplasmic binding protein-like II"/>
    <property type="match status" value="1"/>
</dbReference>
<dbReference type="CDD" id="cd07012">
    <property type="entry name" value="PBP2_Bug_TTT"/>
    <property type="match status" value="1"/>
</dbReference>
<reference evidence="2 3" key="1">
    <citation type="journal article" date="2019" name="Int. J. Syst. Evol. Microbiol.">
        <title>The Global Catalogue of Microorganisms (GCM) 10K type strain sequencing project: providing services to taxonomists for standard genome sequencing and annotation.</title>
        <authorList>
            <consortium name="The Broad Institute Genomics Platform"/>
            <consortium name="The Broad Institute Genome Sequencing Center for Infectious Disease"/>
            <person name="Wu L."/>
            <person name="Ma J."/>
        </authorList>
    </citation>
    <scope>NUCLEOTIDE SEQUENCE [LARGE SCALE GENOMIC DNA]</scope>
    <source>
        <strain evidence="2 3">JCM 14330</strain>
    </source>
</reference>
<dbReference type="RefSeq" id="WP_343927476.1">
    <property type="nucleotide sequence ID" value="NZ_BAAAEN010000006.1"/>
</dbReference>
<keyword evidence="3" id="KW-1185">Reference proteome</keyword>
<organism evidence="2 3">
    <name type="scientific">Pigmentiphaga daeguensis</name>
    <dbReference type="NCBI Taxonomy" id="414049"/>
    <lineage>
        <taxon>Bacteria</taxon>
        <taxon>Pseudomonadati</taxon>
        <taxon>Pseudomonadota</taxon>
        <taxon>Betaproteobacteria</taxon>
        <taxon>Burkholderiales</taxon>
        <taxon>Alcaligenaceae</taxon>
        <taxon>Pigmentiphaga</taxon>
    </lineage>
</organism>
<gene>
    <name evidence="2" type="ORF">GCM10009097_21100</name>
</gene>
<dbReference type="Pfam" id="PF03401">
    <property type="entry name" value="TctC"/>
    <property type="match status" value="1"/>
</dbReference>
<dbReference type="Gene3D" id="3.40.190.10">
    <property type="entry name" value="Periplasmic binding protein-like II"/>
    <property type="match status" value="1"/>
</dbReference>